<dbReference type="InterPro" id="IPR015943">
    <property type="entry name" value="WD40/YVTN_repeat-like_dom_sf"/>
</dbReference>
<sequence length="404" mass="45146">MPKPNKKRNRSQFATPDRDPEIQPKLEWTPDHHHGEDQKLASIQLPSSAVHLALSPDEKFTAVVVGENKQSELQIYRIKDSQLVETVQLWSGHVFGLSFAPSLPYHGGYMVAVSKTCEGAMLCYLDHRGRLPENVSPAVDRDALCERLGHDIISILADYHYTQETNETGEFPEGITDTLRKVFDQGQKEHKMPYPLGGDRVVFSTDGTFLITAAMYDPISTSKGAPLVLWDLRTRGVRYNIPCLSNKIWWVAISPDSRFIAFGESDTSVQIWNLETGRFNDPPSLRGMLIRHGVFSPDSAYIALVNRPGDSNASVHIHNLTGGKRVSSLWDVASCSEPTSGNHDGTLLAVLRAQNEISLWNPSADQRPTENGVVSAFSYPRISQAHSIHRPREEVDVYLCFRDD</sequence>
<dbReference type="SUPFAM" id="SSF50969">
    <property type="entry name" value="YVTN repeat-like/Quinoprotein amine dehydrogenase"/>
    <property type="match status" value="1"/>
</dbReference>
<dbReference type="Gene3D" id="2.130.10.10">
    <property type="entry name" value="YVTN repeat-like/Quinoprotein amine dehydrogenase"/>
    <property type="match status" value="1"/>
</dbReference>
<dbReference type="PROSITE" id="PS50082">
    <property type="entry name" value="WD_REPEATS_2"/>
    <property type="match status" value="1"/>
</dbReference>
<keyword evidence="4" id="KW-1185">Reference proteome</keyword>
<name>A0A1L9T9V4_9EURO</name>
<gene>
    <name evidence="3" type="ORF">ASPSYDRAFT_92275</name>
</gene>
<evidence type="ECO:0000256" key="2">
    <source>
        <dbReference type="SAM" id="MobiDB-lite"/>
    </source>
</evidence>
<evidence type="ECO:0000256" key="1">
    <source>
        <dbReference type="PROSITE-ProRule" id="PRU00221"/>
    </source>
</evidence>
<dbReference type="AlphaFoldDB" id="A0A1L9T9V4"/>
<feature type="repeat" description="WD" evidence="1">
    <location>
        <begin position="251"/>
        <end position="282"/>
    </location>
</feature>
<accession>A0A1L9T9V4</accession>
<organism evidence="3 4">
    <name type="scientific">Aspergillus sydowii CBS 593.65</name>
    <dbReference type="NCBI Taxonomy" id="1036612"/>
    <lineage>
        <taxon>Eukaryota</taxon>
        <taxon>Fungi</taxon>
        <taxon>Dikarya</taxon>
        <taxon>Ascomycota</taxon>
        <taxon>Pezizomycotina</taxon>
        <taxon>Eurotiomycetes</taxon>
        <taxon>Eurotiomycetidae</taxon>
        <taxon>Eurotiales</taxon>
        <taxon>Aspergillaceae</taxon>
        <taxon>Aspergillus</taxon>
        <taxon>Aspergillus subgen. Nidulantes</taxon>
    </lineage>
</organism>
<dbReference type="GeneID" id="63768718"/>
<proteinExistence type="predicted"/>
<feature type="region of interest" description="Disordered" evidence="2">
    <location>
        <begin position="1"/>
        <end position="37"/>
    </location>
</feature>
<dbReference type="STRING" id="1036612.A0A1L9T9V4"/>
<dbReference type="InterPro" id="IPR011044">
    <property type="entry name" value="Quino_amine_DH_bsu"/>
</dbReference>
<protein>
    <submittedName>
        <fullName evidence="3">Uncharacterized protein</fullName>
    </submittedName>
</protein>
<feature type="compositionally biased region" description="Basic and acidic residues" evidence="2">
    <location>
        <begin position="16"/>
        <end position="37"/>
    </location>
</feature>
<dbReference type="InterPro" id="IPR001680">
    <property type="entry name" value="WD40_rpt"/>
</dbReference>
<keyword evidence="1" id="KW-0853">WD repeat</keyword>
<feature type="compositionally biased region" description="Basic residues" evidence="2">
    <location>
        <begin position="1"/>
        <end position="10"/>
    </location>
</feature>
<dbReference type="PANTHER" id="PTHR19879">
    <property type="entry name" value="TRANSCRIPTION INITIATION FACTOR TFIID"/>
    <property type="match status" value="1"/>
</dbReference>
<dbReference type="RefSeq" id="XP_040699889.1">
    <property type="nucleotide sequence ID" value="XM_040852645.1"/>
</dbReference>
<reference evidence="4" key="1">
    <citation type="journal article" date="2017" name="Genome Biol.">
        <title>Comparative genomics reveals high biological diversity and specific adaptations in the industrially and medically important fungal genus Aspergillus.</title>
        <authorList>
            <person name="de Vries R.P."/>
            <person name="Riley R."/>
            <person name="Wiebenga A."/>
            <person name="Aguilar-Osorio G."/>
            <person name="Amillis S."/>
            <person name="Uchima C.A."/>
            <person name="Anderluh G."/>
            <person name="Asadollahi M."/>
            <person name="Askin M."/>
            <person name="Barry K."/>
            <person name="Battaglia E."/>
            <person name="Bayram O."/>
            <person name="Benocci T."/>
            <person name="Braus-Stromeyer S.A."/>
            <person name="Caldana C."/>
            <person name="Canovas D."/>
            <person name="Cerqueira G.C."/>
            <person name="Chen F."/>
            <person name="Chen W."/>
            <person name="Choi C."/>
            <person name="Clum A."/>
            <person name="Dos Santos R.A."/>
            <person name="Damasio A.R."/>
            <person name="Diallinas G."/>
            <person name="Emri T."/>
            <person name="Fekete E."/>
            <person name="Flipphi M."/>
            <person name="Freyberg S."/>
            <person name="Gallo A."/>
            <person name="Gournas C."/>
            <person name="Habgood R."/>
            <person name="Hainaut M."/>
            <person name="Harispe M.L."/>
            <person name="Henrissat B."/>
            <person name="Hilden K.S."/>
            <person name="Hope R."/>
            <person name="Hossain A."/>
            <person name="Karabika E."/>
            <person name="Karaffa L."/>
            <person name="Karanyi Z."/>
            <person name="Krasevec N."/>
            <person name="Kuo A."/>
            <person name="Kusch H."/>
            <person name="LaButti K."/>
            <person name="Lagendijk E.L."/>
            <person name="Lapidus A."/>
            <person name="Levasseur A."/>
            <person name="Lindquist E."/>
            <person name="Lipzen A."/>
            <person name="Logrieco A.F."/>
            <person name="MacCabe A."/>
            <person name="Maekelae M.R."/>
            <person name="Malavazi I."/>
            <person name="Melin P."/>
            <person name="Meyer V."/>
            <person name="Mielnichuk N."/>
            <person name="Miskei M."/>
            <person name="Molnar A.P."/>
            <person name="Mule G."/>
            <person name="Ngan C.Y."/>
            <person name="Orejas M."/>
            <person name="Orosz E."/>
            <person name="Ouedraogo J.P."/>
            <person name="Overkamp K.M."/>
            <person name="Park H.-S."/>
            <person name="Perrone G."/>
            <person name="Piumi F."/>
            <person name="Punt P.J."/>
            <person name="Ram A.F."/>
            <person name="Ramon A."/>
            <person name="Rauscher S."/>
            <person name="Record E."/>
            <person name="Riano-Pachon D.M."/>
            <person name="Robert V."/>
            <person name="Roehrig J."/>
            <person name="Ruller R."/>
            <person name="Salamov A."/>
            <person name="Salih N.S."/>
            <person name="Samson R.A."/>
            <person name="Sandor E."/>
            <person name="Sanguinetti M."/>
            <person name="Schuetze T."/>
            <person name="Sepcic K."/>
            <person name="Shelest E."/>
            <person name="Sherlock G."/>
            <person name="Sophianopoulou V."/>
            <person name="Squina F.M."/>
            <person name="Sun H."/>
            <person name="Susca A."/>
            <person name="Todd R.B."/>
            <person name="Tsang A."/>
            <person name="Unkles S.E."/>
            <person name="van de Wiele N."/>
            <person name="van Rossen-Uffink D."/>
            <person name="Oliveira J.V."/>
            <person name="Vesth T.C."/>
            <person name="Visser J."/>
            <person name="Yu J.-H."/>
            <person name="Zhou M."/>
            <person name="Andersen M.R."/>
            <person name="Archer D.B."/>
            <person name="Baker S.E."/>
            <person name="Benoit I."/>
            <person name="Brakhage A.A."/>
            <person name="Braus G.H."/>
            <person name="Fischer R."/>
            <person name="Frisvad J.C."/>
            <person name="Goldman G.H."/>
            <person name="Houbraken J."/>
            <person name="Oakley B."/>
            <person name="Pocsi I."/>
            <person name="Scazzocchio C."/>
            <person name="Seiboth B."/>
            <person name="vanKuyk P.A."/>
            <person name="Wortman J."/>
            <person name="Dyer P.S."/>
            <person name="Grigoriev I.V."/>
        </authorList>
    </citation>
    <scope>NUCLEOTIDE SEQUENCE [LARGE SCALE GENOMIC DNA]</scope>
    <source>
        <strain evidence="4">CBS 593.65</strain>
    </source>
</reference>
<dbReference type="OrthoDB" id="2911645at2759"/>
<evidence type="ECO:0000313" key="3">
    <source>
        <dbReference type="EMBL" id="OJJ56083.1"/>
    </source>
</evidence>
<dbReference type="PANTHER" id="PTHR19879:SF9">
    <property type="entry name" value="TRANSCRIPTION INITIATION FACTOR TFIID SUBUNIT 5"/>
    <property type="match status" value="1"/>
</dbReference>
<dbReference type="Proteomes" id="UP000184356">
    <property type="component" value="Unassembled WGS sequence"/>
</dbReference>
<evidence type="ECO:0000313" key="4">
    <source>
        <dbReference type="Proteomes" id="UP000184356"/>
    </source>
</evidence>
<dbReference type="VEuPathDB" id="FungiDB:ASPSYDRAFT_92275"/>
<dbReference type="EMBL" id="KV878591">
    <property type="protein sequence ID" value="OJJ56083.1"/>
    <property type="molecule type" value="Genomic_DNA"/>
</dbReference>